<keyword evidence="3" id="KW-1185">Reference proteome</keyword>
<feature type="region of interest" description="Disordered" evidence="1">
    <location>
        <begin position="57"/>
        <end position="173"/>
    </location>
</feature>
<sequence length="173" mass="21167">MAKLNIPKPPDPRPSKAHPEHRAKRKELEKKHGGYEWVPYLGLALTGLVLAFDVEKDVEKREKRKDRQDQEPNNNGRRDRGESSRRHKSRDSRREEDRSSGRDRHRSLDRDYDQDRYRYQDRGREERDHGREIREDDRPRLEGRPRDYEYYDGGRREYVPWDDRRGYDRRPAW</sequence>
<feature type="compositionally biased region" description="Basic and acidic residues" evidence="1">
    <location>
        <begin position="10"/>
        <end position="34"/>
    </location>
</feature>
<feature type="region of interest" description="Disordered" evidence="1">
    <location>
        <begin position="1"/>
        <end position="36"/>
    </location>
</feature>
<accession>A0A1J7JWM8</accession>
<feature type="compositionally biased region" description="Basic and acidic residues" evidence="1">
    <location>
        <begin position="92"/>
        <end position="173"/>
    </location>
</feature>
<name>A0A1J7JWM8_9PEZI</name>
<evidence type="ECO:0000313" key="3">
    <source>
        <dbReference type="Proteomes" id="UP000182658"/>
    </source>
</evidence>
<feature type="compositionally biased region" description="Basic and acidic residues" evidence="1">
    <location>
        <begin position="57"/>
        <end position="84"/>
    </location>
</feature>
<dbReference type="OrthoDB" id="5239180at2759"/>
<gene>
    <name evidence="2" type="ORF">CONLIGDRAFT_259749</name>
</gene>
<dbReference type="InParanoid" id="A0A1J7JWM8"/>
<organism evidence="2 3">
    <name type="scientific">Coniochaeta ligniaria NRRL 30616</name>
    <dbReference type="NCBI Taxonomy" id="1408157"/>
    <lineage>
        <taxon>Eukaryota</taxon>
        <taxon>Fungi</taxon>
        <taxon>Dikarya</taxon>
        <taxon>Ascomycota</taxon>
        <taxon>Pezizomycotina</taxon>
        <taxon>Sordariomycetes</taxon>
        <taxon>Sordariomycetidae</taxon>
        <taxon>Coniochaetales</taxon>
        <taxon>Coniochaetaceae</taxon>
        <taxon>Coniochaeta</taxon>
    </lineage>
</organism>
<proteinExistence type="predicted"/>
<protein>
    <submittedName>
        <fullName evidence="2">Uncharacterized protein</fullName>
    </submittedName>
</protein>
<dbReference type="AlphaFoldDB" id="A0A1J7JWM8"/>
<evidence type="ECO:0000313" key="2">
    <source>
        <dbReference type="EMBL" id="OIW32186.1"/>
    </source>
</evidence>
<dbReference type="Proteomes" id="UP000182658">
    <property type="component" value="Unassembled WGS sequence"/>
</dbReference>
<reference evidence="2 3" key="1">
    <citation type="submission" date="2016-10" db="EMBL/GenBank/DDBJ databases">
        <title>Draft genome sequence of Coniochaeta ligniaria NRRL30616, a lignocellulolytic fungus for bioabatement of inhibitors in plant biomass hydrolysates.</title>
        <authorList>
            <consortium name="DOE Joint Genome Institute"/>
            <person name="Jimenez D.J."/>
            <person name="Hector R.E."/>
            <person name="Riley R."/>
            <person name="Sun H."/>
            <person name="Grigoriev I.V."/>
            <person name="Van Elsas J.D."/>
            <person name="Nichols N.N."/>
        </authorList>
    </citation>
    <scope>NUCLEOTIDE SEQUENCE [LARGE SCALE GENOMIC DNA]</scope>
    <source>
        <strain evidence="2 3">NRRL 30616</strain>
    </source>
</reference>
<dbReference type="EMBL" id="KV875095">
    <property type="protein sequence ID" value="OIW32186.1"/>
    <property type="molecule type" value="Genomic_DNA"/>
</dbReference>
<evidence type="ECO:0000256" key="1">
    <source>
        <dbReference type="SAM" id="MobiDB-lite"/>
    </source>
</evidence>